<protein>
    <recommendedName>
        <fullName evidence="3">KGK domain-containing protein</fullName>
    </recommendedName>
</protein>
<dbReference type="Proteomes" id="UP000261812">
    <property type="component" value="Chromosome"/>
</dbReference>
<dbReference type="KEGG" id="tsq:D3A95_09165"/>
<name>A0A3B7MJY0_9CYAN</name>
<dbReference type="AlphaFoldDB" id="A0A3B7MJY0"/>
<accession>A0A3B7MJY0</accession>
<evidence type="ECO:0000313" key="1">
    <source>
        <dbReference type="EMBL" id="AXY68200.1"/>
    </source>
</evidence>
<gene>
    <name evidence="1" type="ORF">D3A95_09165</name>
</gene>
<sequence>MSTRPRLLSPDEVIRFKTQGLDTEDQNSANLVQGYRNGNDIAYVKQLMREITSSSERVKYLADGCAVEVVFLDQMGWHRGKVKLELIFYPEEPQPQPAPSRNETLDLLSS</sequence>
<evidence type="ECO:0000313" key="2">
    <source>
        <dbReference type="Proteomes" id="UP000261812"/>
    </source>
</evidence>
<dbReference type="EMBL" id="CP032152">
    <property type="protein sequence ID" value="AXY68200.1"/>
    <property type="molecule type" value="Genomic_DNA"/>
</dbReference>
<keyword evidence="2" id="KW-1185">Reference proteome</keyword>
<evidence type="ECO:0008006" key="3">
    <source>
        <dbReference type="Google" id="ProtNLM"/>
    </source>
</evidence>
<dbReference type="RefSeq" id="WP_181494732.1">
    <property type="nucleotide sequence ID" value="NZ_CP032152.1"/>
</dbReference>
<proteinExistence type="predicted"/>
<organism evidence="1 2">
    <name type="scientific">Thermosynechococcus sichuanensis E542</name>
    <dbReference type="NCBI Taxonomy" id="2016101"/>
    <lineage>
        <taxon>Bacteria</taxon>
        <taxon>Bacillati</taxon>
        <taxon>Cyanobacteriota</taxon>
        <taxon>Cyanophyceae</taxon>
        <taxon>Acaryochloridales</taxon>
        <taxon>Thermosynechococcaceae</taxon>
        <taxon>Thermosynechococcus</taxon>
        <taxon>Thermosynechococcus sichuanensis</taxon>
    </lineage>
</organism>
<reference evidence="2" key="1">
    <citation type="submission" date="2018-09" db="EMBL/GenBank/DDBJ databases">
        <title>Complete genome sequence of thermophilic cyanobacteria strain Thermosynechococcus elongatus PKUAC-SCTE542.</title>
        <authorList>
            <person name="Liang Y."/>
            <person name="Tang J."/>
            <person name="Daroch M."/>
        </authorList>
    </citation>
    <scope>NUCLEOTIDE SEQUENCE [LARGE SCALE GENOMIC DNA]</scope>
    <source>
        <strain evidence="2">E542</strain>
    </source>
</reference>